<dbReference type="Proteomes" id="UP001524547">
    <property type="component" value="Unassembled WGS sequence"/>
</dbReference>
<evidence type="ECO:0000256" key="1">
    <source>
        <dbReference type="SAM" id="MobiDB-lite"/>
    </source>
</evidence>
<proteinExistence type="predicted"/>
<comment type="caution">
    <text evidence="2">The sequence shown here is derived from an EMBL/GenBank/DDBJ whole genome shotgun (WGS) entry which is preliminary data.</text>
</comment>
<sequence length="167" mass="17691">MMLSGTVASSDLVSPEGEAPGAHRLDSALSRIADAAGRQAARIRELELTARAAQHDAEIARAAESEMRQILRAYEASDDPDARRQALEEAHAEGRREGESAAEERLRGLAAELDVMIERVRAALGQDEANRLGLESAGSLRGVDDETTAGSDAAGFDAEPSAAEARR</sequence>
<reference evidence="2 3" key="1">
    <citation type="submission" date="2022-06" db="EMBL/GenBank/DDBJ databases">
        <title>Rhizosaccharibacter gen. nov. sp. nov. KSS12, endophytic bacteria isolated from sugarcane.</title>
        <authorList>
            <person name="Pitiwittayakul N."/>
        </authorList>
    </citation>
    <scope>NUCLEOTIDE SEQUENCE [LARGE SCALE GENOMIC DNA]</scope>
    <source>
        <strain evidence="2 3">KSS12</strain>
    </source>
</reference>
<feature type="region of interest" description="Disordered" evidence="1">
    <location>
        <begin position="1"/>
        <end position="24"/>
    </location>
</feature>
<keyword evidence="3" id="KW-1185">Reference proteome</keyword>
<feature type="compositionally biased region" description="Basic and acidic residues" evidence="1">
    <location>
        <begin position="80"/>
        <end position="103"/>
    </location>
</feature>
<name>A0ABT1VWZ6_9PROT</name>
<dbReference type="RefSeq" id="WP_422919599.1">
    <property type="nucleotide sequence ID" value="NZ_JAMZEJ010000004.1"/>
</dbReference>
<feature type="region of interest" description="Disordered" evidence="1">
    <location>
        <begin position="74"/>
        <end position="103"/>
    </location>
</feature>
<evidence type="ECO:0000313" key="3">
    <source>
        <dbReference type="Proteomes" id="UP001524547"/>
    </source>
</evidence>
<dbReference type="EMBL" id="JAMZEJ010000004">
    <property type="protein sequence ID" value="MCQ8240872.1"/>
    <property type="molecule type" value="Genomic_DNA"/>
</dbReference>
<gene>
    <name evidence="2" type="ORF">NFI88_08500</name>
</gene>
<accession>A0ABT1VWZ6</accession>
<protein>
    <submittedName>
        <fullName evidence="2">Uncharacterized protein</fullName>
    </submittedName>
</protein>
<evidence type="ECO:0000313" key="2">
    <source>
        <dbReference type="EMBL" id="MCQ8240872.1"/>
    </source>
</evidence>
<feature type="region of interest" description="Disordered" evidence="1">
    <location>
        <begin position="134"/>
        <end position="167"/>
    </location>
</feature>
<feature type="compositionally biased region" description="Polar residues" evidence="1">
    <location>
        <begin position="1"/>
        <end position="12"/>
    </location>
</feature>
<organism evidence="2 3">
    <name type="scientific">Rhizosaccharibacter radicis</name>
    <dbReference type="NCBI Taxonomy" id="2782605"/>
    <lineage>
        <taxon>Bacteria</taxon>
        <taxon>Pseudomonadati</taxon>
        <taxon>Pseudomonadota</taxon>
        <taxon>Alphaproteobacteria</taxon>
        <taxon>Acetobacterales</taxon>
        <taxon>Acetobacteraceae</taxon>
        <taxon>Rhizosaccharibacter</taxon>
    </lineage>
</organism>